<name>A0A9W5Y9U1_9FIRM</name>
<evidence type="ECO:0000313" key="2">
    <source>
        <dbReference type="Proteomes" id="UP001144256"/>
    </source>
</evidence>
<keyword evidence="2" id="KW-1185">Reference proteome</keyword>
<protein>
    <submittedName>
        <fullName evidence="1">Uncharacterized protein</fullName>
    </submittedName>
</protein>
<sequence>MKMFFTITLEKYLILNSKIIMRFYANFYYLVAFENKL</sequence>
<evidence type="ECO:0000313" key="1">
    <source>
        <dbReference type="EMBL" id="GKX29965.1"/>
    </source>
</evidence>
<proteinExistence type="predicted"/>
<dbReference type="AlphaFoldDB" id="A0A9W5Y9U1"/>
<reference evidence="1" key="1">
    <citation type="submission" date="2022-06" db="EMBL/GenBank/DDBJ databases">
        <title>Vallitalea longa sp. nov., an anaerobic bacterium isolated from marine sediment.</title>
        <authorList>
            <person name="Hirano S."/>
            <person name="Terahara T."/>
            <person name="Mori K."/>
            <person name="Hamada M."/>
            <person name="Matsumoto R."/>
            <person name="Kobayashi T."/>
        </authorList>
    </citation>
    <scope>NUCLEOTIDE SEQUENCE</scope>
    <source>
        <strain evidence="1">SH18-1</strain>
    </source>
</reference>
<dbReference type="Proteomes" id="UP001144256">
    <property type="component" value="Unassembled WGS sequence"/>
</dbReference>
<dbReference type="EMBL" id="BRLB01000006">
    <property type="protein sequence ID" value="GKX29965.1"/>
    <property type="molecule type" value="Genomic_DNA"/>
</dbReference>
<organism evidence="1 2">
    <name type="scientific">Vallitalea longa</name>
    <dbReference type="NCBI Taxonomy" id="2936439"/>
    <lineage>
        <taxon>Bacteria</taxon>
        <taxon>Bacillati</taxon>
        <taxon>Bacillota</taxon>
        <taxon>Clostridia</taxon>
        <taxon>Lachnospirales</taxon>
        <taxon>Vallitaleaceae</taxon>
        <taxon>Vallitalea</taxon>
    </lineage>
</organism>
<gene>
    <name evidence="1" type="ORF">SH1V18_24450</name>
</gene>
<accession>A0A9W5Y9U1</accession>
<comment type="caution">
    <text evidence="1">The sequence shown here is derived from an EMBL/GenBank/DDBJ whole genome shotgun (WGS) entry which is preliminary data.</text>
</comment>